<dbReference type="PROSITE" id="PS50049">
    <property type="entry name" value="THD_2"/>
    <property type="match status" value="1"/>
</dbReference>
<keyword evidence="3" id="KW-0202">Cytokine</keyword>
<dbReference type="EMBL" id="JAFIRN010000002">
    <property type="protein sequence ID" value="KAG5853669.1"/>
    <property type="molecule type" value="Genomic_DNA"/>
</dbReference>
<keyword evidence="4 5" id="KW-0472">Membrane</keyword>
<dbReference type="PROSITE" id="PS00251">
    <property type="entry name" value="THD_1"/>
    <property type="match status" value="1"/>
</dbReference>
<dbReference type="Proteomes" id="UP001044222">
    <property type="component" value="Unassembled WGS sequence"/>
</dbReference>
<protein>
    <recommendedName>
        <fullName evidence="6">THD domain-containing protein</fullName>
    </recommendedName>
</protein>
<comment type="subcellular location">
    <subcellularLocation>
        <location evidence="1">Membrane</location>
    </subcellularLocation>
</comment>
<sequence length="244" mass="27496">MPEEGIPYPQVFVVDRQMGVPPTVPVPHRQRTVLLQQILIMLVSLALCGLAVEACFIYRLYNQPSDASMSVKQLGEQESRFLKKVEREGKIHPTERSGIALKPAKPSAHLTEISIPVAPDGILQWGINGDAFSAGVEHKDGSLLLKKEGFYFIYSKVSFEELTCSMFKHTVLMRTPRYSQDLPLMKAKRFSCSNSKQPEDGMLNSYLGGVFHLHVDDSVFVKVENHTLVRHHDTSDNFFGMFMI</sequence>
<dbReference type="GO" id="GO:0006955">
    <property type="term" value="P:immune response"/>
    <property type="evidence" value="ECO:0007669"/>
    <property type="project" value="InterPro"/>
</dbReference>
<evidence type="ECO:0000256" key="5">
    <source>
        <dbReference type="SAM" id="Phobius"/>
    </source>
</evidence>
<evidence type="ECO:0000256" key="3">
    <source>
        <dbReference type="ARBA" id="ARBA00022514"/>
    </source>
</evidence>
<dbReference type="GO" id="GO:0005125">
    <property type="term" value="F:cytokine activity"/>
    <property type="evidence" value="ECO:0007669"/>
    <property type="project" value="UniProtKB-KW"/>
</dbReference>
<comment type="similarity">
    <text evidence="2">Belongs to the tumor necrosis factor family.</text>
</comment>
<reference evidence="7" key="1">
    <citation type="submission" date="2021-01" db="EMBL/GenBank/DDBJ databases">
        <title>A chromosome-scale assembly of European eel, Anguilla anguilla.</title>
        <authorList>
            <person name="Henkel C."/>
            <person name="Jong-Raadsen S.A."/>
            <person name="Dufour S."/>
            <person name="Weltzien F.-A."/>
            <person name="Palstra A.P."/>
            <person name="Pelster B."/>
            <person name="Spaink H.P."/>
            <person name="Van Den Thillart G.E."/>
            <person name="Jansen H."/>
            <person name="Zahm M."/>
            <person name="Klopp C."/>
            <person name="Cedric C."/>
            <person name="Louis A."/>
            <person name="Berthelot C."/>
            <person name="Parey E."/>
            <person name="Roest Crollius H."/>
            <person name="Montfort J."/>
            <person name="Robinson-Rechavi M."/>
            <person name="Bucao C."/>
            <person name="Bouchez O."/>
            <person name="Gislard M."/>
            <person name="Lluch J."/>
            <person name="Milhes M."/>
            <person name="Lampietro C."/>
            <person name="Lopez Roques C."/>
            <person name="Donnadieu C."/>
            <person name="Braasch I."/>
            <person name="Desvignes T."/>
            <person name="Postlethwait J."/>
            <person name="Bobe J."/>
            <person name="Guiguen Y."/>
            <person name="Dirks R."/>
        </authorList>
    </citation>
    <scope>NUCLEOTIDE SEQUENCE</scope>
    <source>
        <strain evidence="7">Tag_6206</strain>
        <tissue evidence="7">Liver</tissue>
    </source>
</reference>
<proteinExistence type="inferred from homology"/>
<dbReference type="GO" id="GO:0016020">
    <property type="term" value="C:membrane"/>
    <property type="evidence" value="ECO:0007669"/>
    <property type="project" value="UniProtKB-SubCell"/>
</dbReference>
<keyword evidence="5" id="KW-1133">Transmembrane helix</keyword>
<dbReference type="GO" id="GO:0005615">
    <property type="term" value="C:extracellular space"/>
    <property type="evidence" value="ECO:0007669"/>
    <property type="project" value="UniProtKB-KW"/>
</dbReference>
<dbReference type="SMART" id="SM00207">
    <property type="entry name" value="TNF"/>
    <property type="match status" value="1"/>
</dbReference>
<dbReference type="InterPro" id="IPR021184">
    <property type="entry name" value="TNF_CS"/>
</dbReference>
<keyword evidence="5" id="KW-0812">Transmembrane</keyword>
<evidence type="ECO:0000256" key="1">
    <source>
        <dbReference type="ARBA" id="ARBA00004370"/>
    </source>
</evidence>
<dbReference type="AlphaFoldDB" id="A0A9D3MR82"/>
<comment type="caution">
    <text evidence="7">The sequence shown here is derived from an EMBL/GenBank/DDBJ whole genome shotgun (WGS) entry which is preliminary data.</text>
</comment>
<dbReference type="CDD" id="cd00184">
    <property type="entry name" value="TNF"/>
    <property type="match status" value="1"/>
</dbReference>
<dbReference type="PANTHER" id="PTHR11471">
    <property type="entry name" value="TUMOR NECROSIS FACTOR FAMILY MEMBER"/>
    <property type="match status" value="1"/>
</dbReference>
<dbReference type="GO" id="GO:0005164">
    <property type="term" value="F:tumor necrosis factor receptor binding"/>
    <property type="evidence" value="ECO:0007669"/>
    <property type="project" value="InterPro"/>
</dbReference>
<evidence type="ECO:0000259" key="6">
    <source>
        <dbReference type="PROSITE" id="PS50049"/>
    </source>
</evidence>
<evidence type="ECO:0000313" key="7">
    <source>
        <dbReference type="EMBL" id="KAG5853669.1"/>
    </source>
</evidence>
<keyword evidence="8" id="KW-1185">Reference proteome</keyword>
<name>A0A9D3MR82_ANGAN</name>
<evidence type="ECO:0000256" key="4">
    <source>
        <dbReference type="ARBA" id="ARBA00023136"/>
    </source>
</evidence>
<dbReference type="SUPFAM" id="SSF49842">
    <property type="entry name" value="TNF-like"/>
    <property type="match status" value="1"/>
</dbReference>
<feature type="transmembrane region" description="Helical" evidence="5">
    <location>
        <begin position="38"/>
        <end position="61"/>
    </location>
</feature>
<organism evidence="7 8">
    <name type="scientific">Anguilla anguilla</name>
    <name type="common">European freshwater eel</name>
    <name type="synonym">Muraena anguilla</name>
    <dbReference type="NCBI Taxonomy" id="7936"/>
    <lineage>
        <taxon>Eukaryota</taxon>
        <taxon>Metazoa</taxon>
        <taxon>Chordata</taxon>
        <taxon>Craniata</taxon>
        <taxon>Vertebrata</taxon>
        <taxon>Euteleostomi</taxon>
        <taxon>Actinopterygii</taxon>
        <taxon>Neopterygii</taxon>
        <taxon>Teleostei</taxon>
        <taxon>Anguilliformes</taxon>
        <taxon>Anguillidae</taxon>
        <taxon>Anguilla</taxon>
    </lineage>
</organism>
<dbReference type="InterPro" id="IPR006052">
    <property type="entry name" value="TNF_dom"/>
</dbReference>
<evidence type="ECO:0000256" key="2">
    <source>
        <dbReference type="ARBA" id="ARBA00008670"/>
    </source>
</evidence>
<dbReference type="InterPro" id="IPR008983">
    <property type="entry name" value="Tumour_necrosis_fac-like_dom"/>
</dbReference>
<dbReference type="Gene3D" id="2.60.120.40">
    <property type="match status" value="1"/>
</dbReference>
<dbReference type="PANTHER" id="PTHR11471:SF34">
    <property type="entry name" value="TUMOR NECROSIS FACTOR LIGAND SUPERFAMILY MEMBER 14"/>
    <property type="match status" value="1"/>
</dbReference>
<accession>A0A9D3MR82</accession>
<gene>
    <name evidence="7" type="ORF">ANANG_G00028440</name>
</gene>
<evidence type="ECO:0000313" key="8">
    <source>
        <dbReference type="Proteomes" id="UP001044222"/>
    </source>
</evidence>
<dbReference type="Pfam" id="PF00229">
    <property type="entry name" value="TNF"/>
    <property type="match status" value="1"/>
</dbReference>
<feature type="domain" description="THD" evidence="6">
    <location>
        <begin position="106"/>
        <end position="244"/>
    </location>
</feature>